<dbReference type="STRING" id="266748.HY04_01430"/>
<evidence type="ECO:0008006" key="5">
    <source>
        <dbReference type="Google" id="ProtNLM"/>
    </source>
</evidence>
<dbReference type="OrthoDB" id="1400529at2"/>
<evidence type="ECO:0000313" key="4">
    <source>
        <dbReference type="Proteomes" id="UP000270036"/>
    </source>
</evidence>
<organism evidence="2 4">
    <name type="scientific">Kaistella antarctica</name>
    <dbReference type="NCBI Taxonomy" id="266748"/>
    <lineage>
        <taxon>Bacteria</taxon>
        <taxon>Pseudomonadati</taxon>
        <taxon>Bacteroidota</taxon>
        <taxon>Flavobacteriia</taxon>
        <taxon>Flavobacteriales</taxon>
        <taxon>Weeksellaceae</taxon>
        <taxon>Chryseobacterium group</taxon>
        <taxon>Kaistella</taxon>
    </lineage>
</organism>
<name>A0A3S4W152_9FLAO</name>
<proteinExistence type="predicted"/>
<dbReference type="EMBL" id="LR134441">
    <property type="protein sequence ID" value="VEH96119.1"/>
    <property type="molecule type" value="Genomic_DNA"/>
</dbReference>
<dbReference type="Proteomes" id="UP000270036">
    <property type="component" value="Chromosome"/>
</dbReference>
<dbReference type="EMBL" id="JPEP01000001">
    <property type="protein sequence ID" value="KEY19911.1"/>
    <property type="molecule type" value="Genomic_DNA"/>
</dbReference>
<reference evidence="2 4" key="2">
    <citation type="submission" date="2018-12" db="EMBL/GenBank/DDBJ databases">
        <authorList>
            <consortium name="Pathogen Informatics"/>
        </authorList>
    </citation>
    <scope>NUCLEOTIDE SEQUENCE [LARGE SCALE GENOMIC DNA]</scope>
    <source>
        <strain evidence="2 4">NCTC13489</strain>
    </source>
</reference>
<evidence type="ECO:0000313" key="2">
    <source>
        <dbReference type="EMBL" id="VEH96119.1"/>
    </source>
</evidence>
<reference evidence="1 3" key="1">
    <citation type="submission" date="2014-07" db="EMBL/GenBank/DDBJ databases">
        <authorList>
            <person name="Pisani N.G."/>
            <person name="Newman J.D."/>
        </authorList>
    </citation>
    <scope>NUCLEOTIDE SEQUENCE [LARGE SCALE GENOMIC DNA]</scope>
    <source>
        <strain evidence="1 3">LMG 24720</strain>
    </source>
</reference>
<dbReference type="RefSeq" id="WP_034716408.1">
    <property type="nucleotide sequence ID" value="NZ_FOIX01000002.1"/>
</dbReference>
<sequence length="472" mass="56892">MKPKLKVFEDFSKALLPHEAKYLQSLGNFQEEDKREIFQNLIHNSLEPEDEKSFNTEFDKRKYHHIKTWAEKKLSLRDVDQVAEWLLDFNKKLVLDLITSAEEKVLIDYVKNYKGITFNFQILYQTIRDYRSYLLIRMRYDDHIIISDFLENYKESYHRAKEIEEKLYQATIEITDQFTRTSETSIHWEKWLKKVFETETINGNNRYKAFILLAFMYNTTGNLKQLQTIFDQIDGFFSQGNLYCRRLLYNYYSSRVLLHSKQRKYDEAIYFGKLSLRQTNEDTLMYVNNLVSIYLRLNQHRDALDLLESYQSVYEKTQNSLQRIIYISYYLRALNELNLNKKAENIGIYFLQKYESEILKLRWHHFFTSYLNVLYKNENYATILQLDKKFSLTELEHLRKKSENFLPNLLWVITSASFLENKISKEKYYNTLTESLTTVKVTESNQHLLQDNADLLTKNLPELKLFFKSYLN</sequence>
<accession>A0A3S4W152</accession>
<dbReference type="AlphaFoldDB" id="A0A3S4W152"/>
<keyword evidence="3" id="KW-1185">Reference proteome</keyword>
<evidence type="ECO:0000313" key="3">
    <source>
        <dbReference type="Proteomes" id="UP000028349"/>
    </source>
</evidence>
<dbReference type="Proteomes" id="UP000028349">
    <property type="component" value="Unassembled WGS sequence"/>
</dbReference>
<protein>
    <recommendedName>
        <fullName evidence="5">Tetratricopeptide repeat protein</fullName>
    </recommendedName>
</protein>
<gene>
    <name evidence="1" type="ORF">HY04_01430</name>
    <name evidence="2" type="ORF">NCTC13489_00340</name>
</gene>
<dbReference type="KEGG" id="cant:NCTC13489_00340"/>
<evidence type="ECO:0000313" key="1">
    <source>
        <dbReference type="EMBL" id="KEY19911.1"/>
    </source>
</evidence>